<evidence type="ECO:0000259" key="2">
    <source>
        <dbReference type="Pfam" id="PF16220"/>
    </source>
</evidence>
<evidence type="ECO:0000313" key="4">
    <source>
        <dbReference type="Proteomes" id="UP001155163"/>
    </source>
</evidence>
<sequence length="326" mass="36102">MSAHSLPELPDNVLDEAIGWLVRLESDGSKPQVLEACRRWREADALHEAAWQALQKSDANFKGLAALPGTLALDTLERLQSGRHSRRQAIKLLGMGVVISGVAAWSVRDTTRVPWGADYATGVGERRQFVLHDGTRLQLNTASAVDVQFTAQRRMITLRRGEMFIDTGKDSATPGGRRSFWVNSRHAQLQAIGTAFAVRDEQRGTRVRLEDGVVAIHGKGEPILIAAGEEYLIDANGSHRVQASPLNASAWTRGQLVAKRMPLHELTAELERYRHGWLRCDPAIAQLEVSGVFQLDDIDRALSALSDSLPVRVERFTPLWTRVVAR</sequence>
<evidence type="ECO:0000259" key="1">
    <source>
        <dbReference type="Pfam" id="PF04773"/>
    </source>
</evidence>
<keyword evidence="4" id="KW-1185">Reference proteome</keyword>
<gene>
    <name evidence="3" type="ORF">M1B35_15605</name>
</gene>
<dbReference type="RefSeq" id="WP_123335261.1">
    <property type="nucleotide sequence ID" value="NZ_JALQCX010000028.1"/>
</dbReference>
<feature type="domain" description="FecR N-terminal" evidence="2">
    <location>
        <begin position="15"/>
        <end position="55"/>
    </location>
</feature>
<comment type="caution">
    <text evidence="3">The sequence shown here is derived from an EMBL/GenBank/DDBJ whole genome shotgun (WGS) entry which is preliminary data.</text>
</comment>
<protein>
    <submittedName>
        <fullName evidence="3">FecR family protein</fullName>
    </submittedName>
</protein>
<dbReference type="PANTHER" id="PTHR30273:SF2">
    <property type="entry name" value="PROTEIN FECR"/>
    <property type="match status" value="1"/>
</dbReference>
<dbReference type="Pfam" id="PF16220">
    <property type="entry name" value="DUF4880"/>
    <property type="match status" value="1"/>
</dbReference>
<dbReference type="Gene3D" id="2.60.120.1440">
    <property type="match status" value="1"/>
</dbReference>
<proteinExistence type="predicted"/>
<name>A0ABT0JI45_9PSED</name>
<dbReference type="InterPro" id="IPR032623">
    <property type="entry name" value="FecR_N"/>
</dbReference>
<dbReference type="Pfam" id="PF04773">
    <property type="entry name" value="FecR"/>
    <property type="match status" value="1"/>
</dbReference>
<reference evidence="3 4" key="2">
    <citation type="journal article" date="2023" name="Plant Pathol.">
        <title>Dismantling and reorganizing Pseudomonas marginalis sensu#lato.</title>
        <authorList>
            <person name="Sawada H."/>
            <person name="Fujikawa T."/>
            <person name="Satou M."/>
        </authorList>
    </citation>
    <scope>NUCLEOTIDE SEQUENCE [LARGE SCALE GENOMIC DNA]</scope>
    <source>
        <strain evidence="3 4">MAFF 302046</strain>
    </source>
</reference>
<feature type="domain" description="FecR protein" evidence="1">
    <location>
        <begin position="118"/>
        <end position="214"/>
    </location>
</feature>
<accession>A0ABT0JI45</accession>
<organism evidence="3 4">
    <name type="scientific">Pseudomonas morbosilactucae</name>
    <dbReference type="NCBI Taxonomy" id="2938197"/>
    <lineage>
        <taxon>Bacteria</taxon>
        <taxon>Pseudomonadati</taxon>
        <taxon>Pseudomonadota</taxon>
        <taxon>Gammaproteobacteria</taxon>
        <taxon>Pseudomonadales</taxon>
        <taxon>Pseudomonadaceae</taxon>
        <taxon>Pseudomonas</taxon>
    </lineage>
</organism>
<dbReference type="PIRSF" id="PIRSF018266">
    <property type="entry name" value="FecR"/>
    <property type="match status" value="1"/>
</dbReference>
<dbReference type="InterPro" id="IPR006860">
    <property type="entry name" value="FecR"/>
</dbReference>
<dbReference type="Proteomes" id="UP001155163">
    <property type="component" value="Unassembled WGS sequence"/>
</dbReference>
<evidence type="ECO:0000313" key="3">
    <source>
        <dbReference type="EMBL" id="MCK9815517.1"/>
    </source>
</evidence>
<dbReference type="PANTHER" id="PTHR30273">
    <property type="entry name" value="PERIPLASMIC SIGNAL SENSOR AND SIGMA FACTOR ACTIVATOR FECR-RELATED"/>
    <property type="match status" value="1"/>
</dbReference>
<dbReference type="EMBL" id="JALQCX010000028">
    <property type="protein sequence ID" value="MCK9815517.1"/>
    <property type="molecule type" value="Genomic_DNA"/>
</dbReference>
<reference evidence="3 4" key="1">
    <citation type="journal article" date="2022" name="Int. J. Syst. Evol. Microbiol.">
        <title>Pseudomonas aegrilactucae sp. nov. and Pseudomonas morbosilactucae sp. nov., pathogens causing bacterial rot of lettuce in Japan.</title>
        <authorList>
            <person name="Sawada H."/>
            <person name="Fujikawa T."/>
            <person name="Satou M."/>
        </authorList>
    </citation>
    <scope>NUCLEOTIDE SEQUENCE [LARGE SCALE GENOMIC DNA]</scope>
    <source>
        <strain evidence="3 4">MAFF 302046</strain>
    </source>
</reference>
<dbReference type="InterPro" id="IPR012373">
    <property type="entry name" value="Ferrdict_sens_TM"/>
</dbReference>